<evidence type="ECO:0000313" key="7">
    <source>
        <dbReference type="EMBL" id="SDN64924.1"/>
    </source>
</evidence>
<organism evidence="7 8">
    <name type="scientific">Desulfonauticus submarinus</name>
    <dbReference type="NCBI Taxonomy" id="206665"/>
    <lineage>
        <taxon>Bacteria</taxon>
        <taxon>Pseudomonadati</taxon>
        <taxon>Thermodesulfobacteriota</taxon>
        <taxon>Desulfovibrionia</taxon>
        <taxon>Desulfovibrionales</taxon>
        <taxon>Desulfonauticaceae</taxon>
        <taxon>Desulfonauticus</taxon>
    </lineage>
</organism>
<dbReference type="CDD" id="cd13689">
    <property type="entry name" value="PBP2_BsGlnH"/>
    <property type="match status" value="1"/>
</dbReference>
<reference evidence="7 8" key="1">
    <citation type="submission" date="2016-10" db="EMBL/GenBank/DDBJ databases">
        <authorList>
            <person name="de Groot N.N."/>
        </authorList>
    </citation>
    <scope>NUCLEOTIDE SEQUENCE [LARGE SCALE GENOMIC DNA]</scope>
    <source>
        <strain evidence="7 8">DSM 15269</strain>
    </source>
</reference>
<dbReference type="RefSeq" id="WP_092064648.1">
    <property type="nucleotide sequence ID" value="NZ_FNIN01000004.1"/>
</dbReference>
<dbReference type="InterPro" id="IPR001638">
    <property type="entry name" value="Solute-binding_3/MltF_N"/>
</dbReference>
<feature type="domain" description="Solute-binding protein family 3/N-terminal" evidence="6">
    <location>
        <begin position="35"/>
        <end position="260"/>
    </location>
</feature>
<dbReference type="Gene3D" id="3.40.190.10">
    <property type="entry name" value="Periplasmic binding protein-like II"/>
    <property type="match status" value="2"/>
</dbReference>
<dbReference type="Proteomes" id="UP000199602">
    <property type="component" value="Unassembled WGS sequence"/>
</dbReference>
<name>A0A1H0D428_9BACT</name>
<evidence type="ECO:0000313" key="8">
    <source>
        <dbReference type="Proteomes" id="UP000199602"/>
    </source>
</evidence>
<dbReference type="PANTHER" id="PTHR30085">
    <property type="entry name" value="AMINO ACID ABC TRANSPORTER PERMEASE"/>
    <property type="match status" value="1"/>
</dbReference>
<keyword evidence="2" id="KW-0813">Transport</keyword>
<dbReference type="GO" id="GO:0030288">
    <property type="term" value="C:outer membrane-bounded periplasmic space"/>
    <property type="evidence" value="ECO:0007669"/>
    <property type="project" value="TreeGrafter"/>
</dbReference>
<dbReference type="SUPFAM" id="SSF53850">
    <property type="entry name" value="Periplasmic binding protein-like II"/>
    <property type="match status" value="1"/>
</dbReference>
<dbReference type="GO" id="GO:0005576">
    <property type="term" value="C:extracellular region"/>
    <property type="evidence" value="ECO:0007669"/>
    <property type="project" value="TreeGrafter"/>
</dbReference>
<dbReference type="AlphaFoldDB" id="A0A1H0D428"/>
<dbReference type="PANTHER" id="PTHR30085:SF6">
    <property type="entry name" value="ABC TRANSPORTER GLUTAMINE-BINDING PROTEIN GLNH"/>
    <property type="match status" value="1"/>
</dbReference>
<dbReference type="InterPro" id="IPR018313">
    <property type="entry name" value="SBP_3_CS"/>
</dbReference>
<evidence type="ECO:0000256" key="4">
    <source>
        <dbReference type="RuleBase" id="RU003744"/>
    </source>
</evidence>
<evidence type="ECO:0000256" key="5">
    <source>
        <dbReference type="SAM" id="SignalP"/>
    </source>
</evidence>
<dbReference type="OrthoDB" id="9777941at2"/>
<feature type="chain" id="PRO_5011649999" evidence="5">
    <location>
        <begin position="24"/>
        <end position="275"/>
    </location>
</feature>
<dbReference type="PROSITE" id="PS01039">
    <property type="entry name" value="SBP_BACTERIAL_3"/>
    <property type="match status" value="1"/>
</dbReference>
<comment type="similarity">
    <text evidence="1 4">Belongs to the bacterial solute-binding protein 3 family.</text>
</comment>
<keyword evidence="8" id="KW-1185">Reference proteome</keyword>
<dbReference type="EMBL" id="FNIN01000004">
    <property type="protein sequence ID" value="SDN64924.1"/>
    <property type="molecule type" value="Genomic_DNA"/>
</dbReference>
<dbReference type="InterPro" id="IPR051455">
    <property type="entry name" value="Bact_solute-bind_prot3"/>
</dbReference>
<dbReference type="GO" id="GO:0006865">
    <property type="term" value="P:amino acid transport"/>
    <property type="evidence" value="ECO:0007669"/>
    <property type="project" value="TreeGrafter"/>
</dbReference>
<dbReference type="STRING" id="206665.SAMN04488516_10420"/>
<sequence length="275" mass="31590">MFKFKALFIGLLGILLFAQFAFAGPTYERVMKTKVIRAGIMTDSIPGAFYNDKGEWVGFDVDIAEAIAKRLGCKLERVAVNNKTRIAFVQQGRIDMSVANMTHKRERDKSIDFSITYFFDGQKFLAKKGKYTKWEDFVGKKIAVQQGTTSEINVKNLLKKLGDPNYEKNVISFQKESECFQALKMDRVAAWSTDSTILLGYAAKEPGKYELVGDFFSDEPYGIGLPENDSDWRDAINFTLQDMWKDGTYMKIYNKWYGPNTPYYFPLTRSIEMWP</sequence>
<evidence type="ECO:0000259" key="6">
    <source>
        <dbReference type="SMART" id="SM00062"/>
    </source>
</evidence>
<keyword evidence="3 5" id="KW-0732">Signal</keyword>
<evidence type="ECO:0000256" key="3">
    <source>
        <dbReference type="ARBA" id="ARBA00022729"/>
    </source>
</evidence>
<proteinExistence type="inferred from homology"/>
<accession>A0A1H0D428</accession>
<evidence type="ECO:0000256" key="1">
    <source>
        <dbReference type="ARBA" id="ARBA00010333"/>
    </source>
</evidence>
<gene>
    <name evidence="7" type="ORF">SAMN04488516_10420</name>
</gene>
<protein>
    <submittedName>
        <fullName evidence="7">Amino acid ABC transporter substrate-binding protein, PAAT family (TC 3.A.1.3.-)</fullName>
    </submittedName>
</protein>
<evidence type="ECO:0000256" key="2">
    <source>
        <dbReference type="ARBA" id="ARBA00022448"/>
    </source>
</evidence>
<feature type="signal peptide" evidence="5">
    <location>
        <begin position="1"/>
        <end position="23"/>
    </location>
</feature>
<dbReference type="SMART" id="SM00062">
    <property type="entry name" value="PBPb"/>
    <property type="match status" value="1"/>
</dbReference>
<dbReference type="Pfam" id="PF00497">
    <property type="entry name" value="SBP_bac_3"/>
    <property type="match status" value="1"/>
</dbReference>